<evidence type="ECO:0008006" key="3">
    <source>
        <dbReference type="Google" id="ProtNLM"/>
    </source>
</evidence>
<dbReference type="Proteomes" id="UP000198869">
    <property type="component" value="Unassembled WGS sequence"/>
</dbReference>
<sequence length="612" mass="70777">MEDLNKEKRITIIETTPDRDSGIDNYTAFLESDYERLKNIMNNAFWFLEGKDSNLILFHLFSNHKENEVEQVVCNFGSDIFDDIKLNTKVFSTGGYLIESNGKKIINPELNEFKKNISQKVLSLYQTKPNFNHYRLTEAKIHNAMNLEFASEANYQKIIDWIFENIGITTTLKYFINGLKDEAKNILKYRFQEYNYLPYLSNFDPVFNDSFLQAFGINPTTLIENYTVSKEDLEYYNIPEKEVNWVFAFNAEFCGFWNALVDSFEGLFLLFPGLYEILTDRANIKKFVRLIIDVFENFSKLKDLIVQYDKENSSGSIYKLSYQHCYEITMLLTLLLPLPKAAQGVKSTSAYEFFSNALSKLSLKSELIFLAYRLGLRVERTADEWALISDKVILFKGTKEKVLKRIEHITEVAKKNPKFGMRNLSLGRLEDLVKVKKGEGAFLRGLTKEEQLIVQKKLSGANIAVAKFRVSYRRRVRIVELKAYSGENIGILNSKYGFSKKPKLRAGETLDDFIDTTVEKHAGRFKDTENKLLREFEDYHLQKIMESLGAKSADDLKIEVELQTILDPCHICQGQISIFEAKYNSKVTTYSSGAKDTKRLNDLYPNLKVEKP</sequence>
<reference evidence="2" key="1">
    <citation type="submission" date="2016-10" db="EMBL/GenBank/DDBJ databases">
        <authorList>
            <person name="Varghese N."/>
            <person name="Submissions S."/>
        </authorList>
    </citation>
    <scope>NUCLEOTIDE SEQUENCE [LARGE SCALE GENOMIC DNA]</scope>
    <source>
        <strain evidence="2">DSM 17071</strain>
    </source>
</reference>
<dbReference type="AlphaFoldDB" id="A0A1G8KZ30"/>
<dbReference type="RefSeq" id="WP_089859181.1">
    <property type="nucleotide sequence ID" value="NZ_FNDW01000008.1"/>
</dbReference>
<organism evidence="1 2">
    <name type="scientific">Chryseobacterium taeanense</name>
    <dbReference type="NCBI Taxonomy" id="311334"/>
    <lineage>
        <taxon>Bacteria</taxon>
        <taxon>Pseudomonadati</taxon>
        <taxon>Bacteroidota</taxon>
        <taxon>Flavobacteriia</taxon>
        <taxon>Flavobacteriales</taxon>
        <taxon>Weeksellaceae</taxon>
        <taxon>Chryseobacterium group</taxon>
        <taxon>Chryseobacterium</taxon>
    </lineage>
</organism>
<dbReference type="EMBL" id="FNDW01000008">
    <property type="protein sequence ID" value="SDI48662.1"/>
    <property type="molecule type" value="Genomic_DNA"/>
</dbReference>
<gene>
    <name evidence="1" type="ORF">SAMN05421846_108126</name>
</gene>
<dbReference type="STRING" id="311334.SAMN05421846_108126"/>
<evidence type="ECO:0000313" key="1">
    <source>
        <dbReference type="EMBL" id="SDI48662.1"/>
    </source>
</evidence>
<evidence type="ECO:0000313" key="2">
    <source>
        <dbReference type="Proteomes" id="UP000198869"/>
    </source>
</evidence>
<dbReference type="OrthoDB" id="1218225at2"/>
<protein>
    <recommendedName>
        <fullName evidence="3">The BURPS668_1122 family of deaminases</fullName>
    </recommendedName>
</protein>
<name>A0A1G8KZ30_9FLAO</name>
<proteinExistence type="predicted"/>
<accession>A0A1G8KZ30</accession>
<keyword evidence="2" id="KW-1185">Reference proteome</keyword>